<dbReference type="EMBL" id="BHZD01000001">
    <property type="protein sequence ID" value="GCD42319.1"/>
    <property type="molecule type" value="Genomic_DNA"/>
</dbReference>
<organism evidence="1 2">
    <name type="scientific">Streptomyces paromomycinus</name>
    <name type="common">Streptomyces rimosus subsp. paromomycinus</name>
    <dbReference type="NCBI Taxonomy" id="92743"/>
    <lineage>
        <taxon>Bacteria</taxon>
        <taxon>Bacillati</taxon>
        <taxon>Actinomycetota</taxon>
        <taxon>Actinomycetes</taxon>
        <taxon>Kitasatosporales</taxon>
        <taxon>Streptomycetaceae</taxon>
        <taxon>Streptomyces</taxon>
    </lineage>
</organism>
<proteinExistence type="predicted"/>
<dbReference type="Proteomes" id="UP000286746">
    <property type="component" value="Unassembled WGS sequence"/>
</dbReference>
<comment type="caution">
    <text evidence="1">The sequence shown here is derived from an EMBL/GenBank/DDBJ whole genome shotgun (WGS) entry which is preliminary data.</text>
</comment>
<name>A0A401VZ11_STREY</name>
<accession>A0A401VZ11</accession>
<gene>
    <name evidence="1" type="ORF">GKJPGBOP_01978</name>
</gene>
<dbReference type="RefSeq" id="WP_125053724.1">
    <property type="nucleotide sequence ID" value="NZ_BHZD01000001.1"/>
</dbReference>
<keyword evidence="2" id="KW-1185">Reference proteome</keyword>
<reference evidence="1 2" key="1">
    <citation type="submission" date="2018-11" db="EMBL/GenBank/DDBJ databases">
        <title>Whole genome sequence of Streptomyces paromomycinus NBRC 15454(T).</title>
        <authorList>
            <person name="Komaki H."/>
            <person name="Tamura T."/>
        </authorList>
    </citation>
    <scope>NUCLEOTIDE SEQUENCE [LARGE SCALE GENOMIC DNA]</scope>
    <source>
        <strain evidence="1 2">NBRC 15454</strain>
    </source>
</reference>
<protein>
    <submittedName>
        <fullName evidence="1">Uncharacterized protein</fullName>
    </submittedName>
</protein>
<evidence type="ECO:0000313" key="2">
    <source>
        <dbReference type="Proteomes" id="UP000286746"/>
    </source>
</evidence>
<evidence type="ECO:0000313" key="1">
    <source>
        <dbReference type="EMBL" id="GCD42319.1"/>
    </source>
</evidence>
<dbReference type="AlphaFoldDB" id="A0A401VZ11"/>
<sequence>MTLAERPSLAWDVADLVAQQLLVVPNPLAAWNSDTFWVSVWDSDPGQVLVSLHVPRESADPFIQLKIGFAVTEESPKLQAERIVAAVRRPHPLNGAVVCAGYRECAEAFGYTWPSSLEE</sequence>